<comment type="subcellular location">
    <subcellularLocation>
        <location evidence="1">Membrane</location>
        <topology evidence="1">Multi-pass membrane protein</topology>
    </subcellularLocation>
</comment>
<dbReference type="GO" id="GO:0022857">
    <property type="term" value="F:transmembrane transporter activity"/>
    <property type="evidence" value="ECO:0007669"/>
    <property type="project" value="InterPro"/>
</dbReference>
<dbReference type="OrthoDB" id="2241241at2759"/>
<keyword evidence="7 9" id="KW-0472">Membrane</keyword>
<dbReference type="Proteomes" id="UP000092666">
    <property type="component" value="Unassembled WGS sequence"/>
</dbReference>
<keyword evidence="4 9" id="KW-0812">Transmembrane</keyword>
<keyword evidence="3" id="KW-0813">Transport</keyword>
<evidence type="ECO:0000256" key="9">
    <source>
        <dbReference type="SAM" id="Phobius"/>
    </source>
</evidence>
<dbReference type="AlphaFoldDB" id="A0A1B9GVL6"/>
<feature type="transmembrane region" description="Helical" evidence="9">
    <location>
        <begin position="114"/>
        <end position="133"/>
    </location>
</feature>
<feature type="transmembrane region" description="Helical" evidence="9">
    <location>
        <begin position="574"/>
        <end position="597"/>
    </location>
</feature>
<feature type="transmembrane region" description="Helical" evidence="9">
    <location>
        <begin position="235"/>
        <end position="257"/>
    </location>
</feature>
<evidence type="ECO:0000256" key="4">
    <source>
        <dbReference type="ARBA" id="ARBA00022692"/>
    </source>
</evidence>
<feature type="compositionally biased region" description="Basic and acidic residues" evidence="8">
    <location>
        <begin position="30"/>
        <end position="44"/>
    </location>
</feature>
<accession>A0A1B9GVL6</accession>
<feature type="region of interest" description="Disordered" evidence="8">
    <location>
        <begin position="1"/>
        <end position="51"/>
    </location>
</feature>
<keyword evidence="6" id="KW-0406">Ion transport</keyword>
<evidence type="ECO:0000256" key="1">
    <source>
        <dbReference type="ARBA" id="ARBA00004141"/>
    </source>
</evidence>
<dbReference type="InterPro" id="IPR036259">
    <property type="entry name" value="MFS_trans_sf"/>
</dbReference>
<gene>
    <name evidence="10" type="ORF">I316_03127</name>
</gene>
<evidence type="ECO:0000256" key="8">
    <source>
        <dbReference type="SAM" id="MobiDB-lite"/>
    </source>
</evidence>
<dbReference type="PANTHER" id="PTHR23501:SF58">
    <property type="entry name" value="LOW AFFINITY HEME TRANSPORTER STR3"/>
    <property type="match status" value="1"/>
</dbReference>
<sequence>MSGAPQPVREHLNTLAFSENDPIQAEAEAEADKEGSEGNAEHGYGKYNPGAEGQITQDAGVTRIEALYLVFGKGWGIYAFWASIGLIAYVYSLSRSTTAYYAQFATSSFGEHTVIGTIGVINAIVAGVAPPFIAKLADIWSRPHTLTLCVALYAVGYAMCAGAKNIQTVVAGQVIYNVGNTGITFMNSIIIADTTSLQWRAFADAAVNLPYVVNAFVAGYIVEDINAYSQNGWRWGYGMFCILLPVAMSPALAVLLIGDYRAKKLGVSLAKKTEVRTQTLNDSESLKGMTAWQKFRFYWTRLNAFGLLLMGFGFACLLTPMTLNTTAKGGYTNPSLIAMLVIGGILFISWLVWDCFFAEYPFMPRRVLNRTFLACVGVDFFYFFSSYLVNAYFTSWVYVVVDWSDRNYTFFNNIVTVAMCGFAIFFGLLMRYTHRYKYLQLIGLSIRIIGMGLTYHATKSPTDAVLVMSQVCIGFGGAISVISSYIGVQGSVPHQDMAIATAVLNLWSSIGSSISIAISSSVWNKEVPAHLSTYLGDTYNSTELAGIFGSIYVARATEPRALVKQAYMESMNKLFLSALIVSFGSILCGIFASNYYLDQKHNAIEQHKIIKFRNKKEIEEELKEKEKEERSSRD</sequence>
<feature type="transmembrane region" description="Helical" evidence="9">
    <location>
        <begin position="335"/>
        <end position="360"/>
    </location>
</feature>
<dbReference type="SUPFAM" id="SSF103473">
    <property type="entry name" value="MFS general substrate transporter"/>
    <property type="match status" value="2"/>
</dbReference>
<dbReference type="GO" id="GO:0006811">
    <property type="term" value="P:monoatomic ion transport"/>
    <property type="evidence" value="ECO:0007669"/>
    <property type="project" value="UniProtKB-KW"/>
</dbReference>
<keyword evidence="5 9" id="KW-1133">Transmembrane helix</keyword>
<feature type="transmembrane region" description="Helical" evidence="9">
    <location>
        <begin position="75"/>
        <end position="93"/>
    </location>
</feature>
<feature type="transmembrane region" description="Helical" evidence="9">
    <location>
        <begin position="145"/>
        <end position="162"/>
    </location>
</feature>
<dbReference type="EMBL" id="KI669500">
    <property type="protein sequence ID" value="OCF35087.1"/>
    <property type="molecule type" value="Genomic_DNA"/>
</dbReference>
<feature type="transmembrane region" description="Helical" evidence="9">
    <location>
        <begin position="441"/>
        <end position="458"/>
    </location>
</feature>
<feature type="transmembrane region" description="Helical" evidence="9">
    <location>
        <begin position="174"/>
        <end position="192"/>
    </location>
</feature>
<evidence type="ECO:0000256" key="6">
    <source>
        <dbReference type="ARBA" id="ARBA00023065"/>
    </source>
</evidence>
<evidence type="ECO:0000313" key="11">
    <source>
        <dbReference type="Proteomes" id="UP000092666"/>
    </source>
</evidence>
<name>A0A1B9GVL6_9TREE</name>
<evidence type="ECO:0000256" key="3">
    <source>
        <dbReference type="ARBA" id="ARBA00022448"/>
    </source>
</evidence>
<feature type="transmembrane region" description="Helical" evidence="9">
    <location>
        <begin position="464"/>
        <end position="486"/>
    </location>
</feature>
<proteinExistence type="inferred from homology"/>
<comment type="similarity">
    <text evidence="2">Belongs to the major facilitator superfamily.</text>
</comment>
<evidence type="ECO:0000256" key="5">
    <source>
        <dbReference type="ARBA" id="ARBA00022989"/>
    </source>
</evidence>
<reference evidence="10 11" key="1">
    <citation type="submission" date="2013-07" db="EMBL/GenBank/DDBJ databases">
        <title>The Genome Sequence of Cryptococcus heveanensis BCC8398.</title>
        <authorList>
            <consortium name="The Broad Institute Genome Sequencing Platform"/>
            <person name="Cuomo C."/>
            <person name="Litvintseva A."/>
            <person name="Chen Y."/>
            <person name="Heitman J."/>
            <person name="Sun S."/>
            <person name="Springer D."/>
            <person name="Dromer F."/>
            <person name="Young S.K."/>
            <person name="Zeng Q."/>
            <person name="Gargeya S."/>
            <person name="Fitzgerald M."/>
            <person name="Abouelleil A."/>
            <person name="Alvarado L."/>
            <person name="Berlin A.M."/>
            <person name="Chapman S.B."/>
            <person name="Dewar J."/>
            <person name="Goldberg J."/>
            <person name="Griggs A."/>
            <person name="Gujja S."/>
            <person name="Hansen M."/>
            <person name="Howarth C."/>
            <person name="Imamovic A."/>
            <person name="Larimer J."/>
            <person name="McCowan C."/>
            <person name="Murphy C."/>
            <person name="Pearson M."/>
            <person name="Priest M."/>
            <person name="Roberts A."/>
            <person name="Saif S."/>
            <person name="Shea T."/>
            <person name="Sykes S."/>
            <person name="Wortman J."/>
            <person name="Nusbaum C."/>
            <person name="Birren B."/>
        </authorList>
    </citation>
    <scope>NUCLEOTIDE SEQUENCE [LARGE SCALE GENOMIC DNA]</scope>
    <source>
        <strain evidence="10 11">BCC8398</strain>
    </source>
</reference>
<organism evidence="10 11">
    <name type="scientific">Kwoniella heveanensis BCC8398</name>
    <dbReference type="NCBI Taxonomy" id="1296120"/>
    <lineage>
        <taxon>Eukaryota</taxon>
        <taxon>Fungi</taxon>
        <taxon>Dikarya</taxon>
        <taxon>Basidiomycota</taxon>
        <taxon>Agaricomycotina</taxon>
        <taxon>Tremellomycetes</taxon>
        <taxon>Tremellales</taxon>
        <taxon>Cryptococcaceae</taxon>
        <taxon>Kwoniella</taxon>
    </lineage>
</organism>
<evidence type="ECO:0000256" key="7">
    <source>
        <dbReference type="ARBA" id="ARBA00023136"/>
    </source>
</evidence>
<keyword evidence="11" id="KW-1185">Reference proteome</keyword>
<feature type="transmembrane region" description="Helical" evidence="9">
    <location>
        <begin position="498"/>
        <end position="518"/>
    </location>
</feature>
<dbReference type="Pfam" id="PF07690">
    <property type="entry name" value="MFS_1"/>
    <property type="match status" value="1"/>
</dbReference>
<dbReference type="InterPro" id="IPR011701">
    <property type="entry name" value="MFS"/>
</dbReference>
<dbReference type="Gene3D" id="1.20.1250.20">
    <property type="entry name" value="MFS general substrate transporter like domains"/>
    <property type="match status" value="2"/>
</dbReference>
<evidence type="ECO:0000313" key="10">
    <source>
        <dbReference type="EMBL" id="OCF35087.1"/>
    </source>
</evidence>
<dbReference type="GO" id="GO:0005886">
    <property type="term" value="C:plasma membrane"/>
    <property type="evidence" value="ECO:0007669"/>
    <property type="project" value="TreeGrafter"/>
</dbReference>
<feature type="transmembrane region" description="Helical" evidence="9">
    <location>
        <begin position="410"/>
        <end position="429"/>
    </location>
</feature>
<dbReference type="PANTHER" id="PTHR23501">
    <property type="entry name" value="MAJOR FACILITATOR SUPERFAMILY"/>
    <property type="match status" value="1"/>
</dbReference>
<evidence type="ECO:0000256" key="2">
    <source>
        <dbReference type="ARBA" id="ARBA00008335"/>
    </source>
</evidence>
<feature type="transmembrane region" description="Helical" evidence="9">
    <location>
        <begin position="302"/>
        <end position="323"/>
    </location>
</feature>
<reference evidence="11" key="2">
    <citation type="submission" date="2013-12" db="EMBL/GenBank/DDBJ databases">
        <title>Evolution of pathogenesis and genome organization in the Tremellales.</title>
        <authorList>
            <person name="Cuomo C."/>
            <person name="Litvintseva A."/>
            <person name="Heitman J."/>
            <person name="Chen Y."/>
            <person name="Sun S."/>
            <person name="Springer D."/>
            <person name="Dromer F."/>
            <person name="Young S."/>
            <person name="Zeng Q."/>
            <person name="Chapman S."/>
            <person name="Gujja S."/>
            <person name="Saif S."/>
            <person name="Birren B."/>
        </authorList>
    </citation>
    <scope>NUCLEOTIDE SEQUENCE [LARGE SCALE GENOMIC DNA]</scope>
    <source>
        <strain evidence="11">BCC8398</strain>
    </source>
</reference>
<feature type="transmembrane region" description="Helical" evidence="9">
    <location>
        <begin position="372"/>
        <end position="398"/>
    </location>
</feature>
<dbReference type="FunFam" id="1.20.1250.20:FF:000197">
    <property type="entry name" value="Siderophore iron transporter 1"/>
    <property type="match status" value="1"/>
</dbReference>
<protein>
    <submittedName>
        <fullName evidence="10">Siderophore-iron transporter Str3</fullName>
    </submittedName>
</protein>